<sequence>MPLLPVNTTDPDIDRALTPLLARLPQDAPVMVLIHGFKFSPATPHSNPHSHILSLNPNPDCRKALSWPRALGFTGTRDEEGLCLAFGWEARGTIWQAYRRAKDAGQVLGGLVAHMAAQRPDRPVHILAHSLGARVALNALPHLPPRSLGQIILMAPAEMSHRADPLLGAPAARTARFLNVTSRENDIFDWMLERALTPHRRKARTLSHGLEHPPKNWQDLQIDHPETLAALNRLGFAIAPPERRICHWSPYLRDGMFALYAALLRGTLPFGALQAQIPHVHSPRWSRLLAVPDSPAPFSLVRDAPS</sequence>
<keyword evidence="1" id="KW-0378">Hydrolase</keyword>
<dbReference type="SUPFAM" id="SSF53474">
    <property type="entry name" value="alpha/beta-Hydrolases"/>
    <property type="match status" value="1"/>
</dbReference>
<protein>
    <submittedName>
        <fullName evidence="1">Serine aminopeptidase S33 family</fullName>
    </submittedName>
</protein>
<comment type="caution">
    <text evidence="1">The sequence shown here is derived from an EMBL/GenBank/DDBJ whole genome shotgun (WGS) entry which is preliminary data.</text>
</comment>
<dbReference type="OrthoDB" id="7303283at2"/>
<keyword evidence="1" id="KW-0031">Aminopeptidase</keyword>
<keyword evidence="2" id="KW-1185">Reference proteome</keyword>
<dbReference type="Gene3D" id="3.40.50.1820">
    <property type="entry name" value="alpha/beta hydrolase"/>
    <property type="match status" value="1"/>
</dbReference>
<reference evidence="1 2" key="1">
    <citation type="submission" date="2018-04" db="EMBL/GenBank/DDBJ databases">
        <title>Genomic Encyclopedia of Archaeal and Bacterial Type Strains, Phase II (KMG-II): from individual species to whole genera.</title>
        <authorList>
            <person name="Goeker M."/>
        </authorList>
    </citation>
    <scope>NUCLEOTIDE SEQUENCE [LARGE SCALE GENOMIC DNA]</scope>
    <source>
        <strain evidence="1 2">DSM 18064</strain>
    </source>
</reference>
<accession>A0A2T5BQQ4</accession>
<evidence type="ECO:0000313" key="2">
    <source>
        <dbReference type="Proteomes" id="UP000243859"/>
    </source>
</evidence>
<keyword evidence="1" id="KW-0645">Protease</keyword>
<organism evidence="1 2">
    <name type="scientific">Rhodovulum imhoffii</name>
    <dbReference type="NCBI Taxonomy" id="365340"/>
    <lineage>
        <taxon>Bacteria</taxon>
        <taxon>Pseudomonadati</taxon>
        <taxon>Pseudomonadota</taxon>
        <taxon>Alphaproteobacteria</taxon>
        <taxon>Rhodobacterales</taxon>
        <taxon>Paracoccaceae</taxon>
        <taxon>Rhodovulum</taxon>
    </lineage>
</organism>
<dbReference type="RefSeq" id="WP_107892918.1">
    <property type="nucleotide sequence ID" value="NZ_NHSI01000048.1"/>
</dbReference>
<proteinExistence type="predicted"/>
<dbReference type="GO" id="GO:0004177">
    <property type="term" value="F:aminopeptidase activity"/>
    <property type="evidence" value="ECO:0007669"/>
    <property type="project" value="UniProtKB-KW"/>
</dbReference>
<dbReference type="AlphaFoldDB" id="A0A2T5BQQ4"/>
<dbReference type="EMBL" id="QAAA01000012">
    <property type="protein sequence ID" value="PTN01518.1"/>
    <property type="molecule type" value="Genomic_DNA"/>
</dbReference>
<evidence type="ECO:0000313" key="1">
    <source>
        <dbReference type="EMBL" id="PTN01518.1"/>
    </source>
</evidence>
<dbReference type="InterPro" id="IPR029058">
    <property type="entry name" value="AB_hydrolase_fold"/>
</dbReference>
<name>A0A2T5BQQ4_9RHOB</name>
<dbReference type="Proteomes" id="UP000243859">
    <property type="component" value="Unassembled WGS sequence"/>
</dbReference>
<gene>
    <name evidence="1" type="ORF">C8N32_11228</name>
</gene>